<name>A0ABR4RLV8_BORBO</name>
<keyword evidence="2" id="KW-0732">Signal</keyword>
<dbReference type="Gene3D" id="3.40.190.10">
    <property type="entry name" value="Periplasmic binding protein-like II"/>
    <property type="match status" value="1"/>
</dbReference>
<keyword evidence="4" id="KW-1185">Reference proteome</keyword>
<dbReference type="Gene3D" id="3.40.190.150">
    <property type="entry name" value="Bordetella uptake gene, domain 1"/>
    <property type="match status" value="1"/>
</dbReference>
<reference evidence="3 4" key="1">
    <citation type="submission" date="2014-03" db="EMBL/GenBank/DDBJ databases">
        <title>Genome sequence of Bordetella bronchiseptica.</title>
        <authorList>
            <person name="Harvill E."/>
            <person name="Goodfield L.L."/>
            <person name="Ivanov Y.V."/>
            <person name="Meyer J.A."/>
            <person name="Muse S.J."/>
            <person name="Jacobs N."/>
            <person name="Bendor L."/>
            <person name="Smallridge W.E."/>
            <person name="Brinkac L.M."/>
            <person name="Sanka R."/>
            <person name="Kim M."/>
            <person name="Losada L."/>
        </authorList>
    </citation>
    <scope>NUCLEOTIDE SEQUENCE [LARGE SCALE GENOMIC DNA]</scope>
    <source>
        <strain evidence="3 4">00-P-2796</strain>
    </source>
</reference>
<dbReference type="EMBL" id="JGWH01000011">
    <property type="protein sequence ID" value="KCV38355.1"/>
    <property type="molecule type" value="Genomic_DNA"/>
</dbReference>
<dbReference type="Proteomes" id="UP000025756">
    <property type="component" value="Unassembled WGS sequence"/>
</dbReference>
<feature type="signal peptide" evidence="2">
    <location>
        <begin position="1"/>
        <end position="23"/>
    </location>
</feature>
<evidence type="ECO:0000256" key="1">
    <source>
        <dbReference type="ARBA" id="ARBA00006987"/>
    </source>
</evidence>
<dbReference type="Pfam" id="PF03401">
    <property type="entry name" value="TctC"/>
    <property type="match status" value="1"/>
</dbReference>
<evidence type="ECO:0000256" key="2">
    <source>
        <dbReference type="SAM" id="SignalP"/>
    </source>
</evidence>
<dbReference type="CDD" id="cd13578">
    <property type="entry name" value="PBP2_Bug27"/>
    <property type="match status" value="1"/>
</dbReference>
<evidence type="ECO:0000313" key="3">
    <source>
        <dbReference type="EMBL" id="KCV38355.1"/>
    </source>
</evidence>
<organism evidence="3 4">
    <name type="scientific">Bordetella bronchiseptica 00-P-2796</name>
    <dbReference type="NCBI Taxonomy" id="1331199"/>
    <lineage>
        <taxon>Bacteria</taxon>
        <taxon>Pseudomonadati</taxon>
        <taxon>Pseudomonadota</taxon>
        <taxon>Betaproteobacteria</taxon>
        <taxon>Burkholderiales</taxon>
        <taxon>Alcaligenaceae</taxon>
        <taxon>Bordetella</taxon>
    </lineage>
</organism>
<dbReference type="InterPro" id="IPR042100">
    <property type="entry name" value="Bug_dom1"/>
</dbReference>
<feature type="chain" id="PRO_5046578039" evidence="2">
    <location>
        <begin position="24"/>
        <end position="323"/>
    </location>
</feature>
<evidence type="ECO:0000313" key="4">
    <source>
        <dbReference type="Proteomes" id="UP000025756"/>
    </source>
</evidence>
<dbReference type="PANTHER" id="PTHR42928">
    <property type="entry name" value="TRICARBOXYLATE-BINDING PROTEIN"/>
    <property type="match status" value="1"/>
</dbReference>
<comment type="similarity">
    <text evidence="1">Belongs to the UPF0065 (bug) family.</text>
</comment>
<dbReference type="RefSeq" id="WP_033447971.1">
    <property type="nucleotide sequence ID" value="NZ_JGWH01000011.1"/>
</dbReference>
<gene>
    <name evidence="3" type="ORF">L490_5255</name>
</gene>
<sequence length="323" mass="34145">MTCILSRILAAAFLLIAATGAHAQQWPDKPIRIVVPLATGGIADLHARLIGQKLTERWGQPVLVENRPGAGGNIGAAAVAKAPADGYTFLMGFPGPNVVNQFLFEDMPYDSAKDFTPVVMVSQADGLLAVHPGVPIHSIADLLAQARENPGKLTYSSGGVGTASHLAGEMFKSMANVDIVHVPYKGNSPAVTDLVGGQVQMSFATLATIVPHVRSGKLRGIAVTGDQRSAATPELPTIDEAGVKGFSINNWVGLFAPAGTPDDIVLRMNAEVAKIMQAPEVTARLTPQGERFSPNSPAEFDRFVQEESRKWGKIIRDANLKAG</sequence>
<dbReference type="InterPro" id="IPR005064">
    <property type="entry name" value="BUG"/>
</dbReference>
<keyword evidence="3" id="KW-0675">Receptor</keyword>
<proteinExistence type="inferred from homology"/>
<dbReference type="PIRSF" id="PIRSF017082">
    <property type="entry name" value="YflP"/>
    <property type="match status" value="1"/>
</dbReference>
<protein>
    <submittedName>
        <fullName evidence="3">Tripartite tricarboxylate transporter family receptor</fullName>
    </submittedName>
</protein>
<dbReference type="SUPFAM" id="SSF53850">
    <property type="entry name" value="Periplasmic binding protein-like II"/>
    <property type="match status" value="1"/>
</dbReference>
<dbReference type="PANTHER" id="PTHR42928:SF5">
    <property type="entry name" value="BLR1237 PROTEIN"/>
    <property type="match status" value="1"/>
</dbReference>
<accession>A0ABR4RLV8</accession>
<comment type="caution">
    <text evidence="3">The sequence shown here is derived from an EMBL/GenBank/DDBJ whole genome shotgun (WGS) entry which is preliminary data.</text>
</comment>